<keyword evidence="2" id="KW-1185">Reference proteome</keyword>
<evidence type="ECO:0000313" key="2">
    <source>
        <dbReference type="Proteomes" id="UP000249056"/>
    </source>
</evidence>
<gene>
    <name evidence="1" type="ORF">DID88_004813</name>
</gene>
<organism evidence="1 2">
    <name type="scientific">Monilinia fructigena</name>
    <dbReference type="NCBI Taxonomy" id="38457"/>
    <lineage>
        <taxon>Eukaryota</taxon>
        <taxon>Fungi</taxon>
        <taxon>Dikarya</taxon>
        <taxon>Ascomycota</taxon>
        <taxon>Pezizomycotina</taxon>
        <taxon>Leotiomycetes</taxon>
        <taxon>Helotiales</taxon>
        <taxon>Sclerotiniaceae</taxon>
        <taxon>Monilinia</taxon>
    </lineage>
</organism>
<name>A0A395IS76_9HELO</name>
<comment type="caution">
    <text evidence="1">The sequence shown here is derived from an EMBL/GenBank/DDBJ whole genome shotgun (WGS) entry which is preliminary data.</text>
</comment>
<dbReference type="AlphaFoldDB" id="A0A395IS76"/>
<dbReference type="Proteomes" id="UP000249056">
    <property type="component" value="Unassembled WGS sequence"/>
</dbReference>
<accession>A0A395IS76</accession>
<protein>
    <submittedName>
        <fullName evidence="1">Uncharacterized protein</fullName>
    </submittedName>
</protein>
<reference evidence="1 2" key="1">
    <citation type="submission" date="2018-06" db="EMBL/GenBank/DDBJ databases">
        <title>Genome Sequence of the Brown Rot Fungal Pathogen Monilinia fructigena.</title>
        <authorList>
            <person name="Landi L."/>
            <person name="De Miccolis Angelini R.M."/>
            <person name="Pollastro S."/>
            <person name="Abate D."/>
            <person name="Faretra F."/>
            <person name="Romanazzi G."/>
        </authorList>
    </citation>
    <scope>NUCLEOTIDE SEQUENCE [LARGE SCALE GENOMIC DNA]</scope>
    <source>
        <strain evidence="1 2">Mfrg269</strain>
    </source>
</reference>
<dbReference type="EMBL" id="QKRW01000025">
    <property type="protein sequence ID" value="RAL62243.1"/>
    <property type="molecule type" value="Genomic_DNA"/>
</dbReference>
<evidence type="ECO:0000313" key="1">
    <source>
        <dbReference type="EMBL" id="RAL62243.1"/>
    </source>
</evidence>
<proteinExistence type="predicted"/>
<sequence>MRHPILPPIPGHHVGRNASPPRLIDDVMQGAHVVVAPHLRVPVAPRLQRVVLPADADPAVAPPGCEKVLIGKLIGAEFGVVRADEVPHVGPGGEAGGEDEEAGVELGVGVWMGGALVVWGTWGRARRG</sequence>